<dbReference type="SUPFAM" id="SSF52540">
    <property type="entry name" value="P-loop containing nucleoside triphosphate hydrolases"/>
    <property type="match status" value="1"/>
</dbReference>
<dbReference type="PRINTS" id="PR00449">
    <property type="entry name" value="RASTRNSFRMNG"/>
</dbReference>
<dbReference type="SMART" id="SM00174">
    <property type="entry name" value="RHO"/>
    <property type="match status" value="1"/>
</dbReference>
<sequence>MAASSSSHYPITETQSSFEESSMGQMALEKAHELFDTCDVEKKGFIIKRDMQRLHDDLPGLTPDQLEEVFDSLDQENNGFLTSEEFVRGFGAFLGLQIPEDGPAADSASLADELQQANQPPESVEQEHFQDIMDTIGAADVFVNSDAVKKLWTKLRHDDPDLLDNFESFLSNVSSELKRSKEDFSTLESALQQRGQSHDVEVNKLYDEMEQQIRVEKERILEQEKQKAQKVREDMEKELLDKDQHLQEIIRKHNELEKKYSKIATTHTLTEQENEELQKERHTFEKEKDLMESDLEQLRRAHEEAREQLENIKRQTKEEKKRRAKESFKVTEGIAHERESLVKQLDDLRVMNQRLKDERDEFRSHAQKSSDEAIEHKPSIIGPYLRGLPSQESGGGMPLIRGEVEVDDKYIPGSLSDYDRHADGPVYHPLMDASAYTRNGGAALGGGSLAAELAELETRRPPLGGNEVHDFNERRESAGTPDRIFKVVFVGDSGVGKTCFLHRFCHNRFKPSFNATIGVDFTVKTINLGERLVALQLWDTAGQERFRSITKQYFRKADGVVLMYDVTSEQSFLNLRNWMGSVKDGVDDNCVLCIVGNKVDLYENDESRVVKYKHGERLAEDCKALFFETSASSGRGITECMRAVAIHLQEREDQHLEDALKLELEVQRKRKCCSKGD</sequence>
<dbReference type="WBParaSite" id="PSAMB.scaffold352size55051.g5142.t1">
    <property type="protein sequence ID" value="PSAMB.scaffold352size55051.g5142.t1"/>
    <property type="gene ID" value="PSAMB.scaffold352size55051.g5142"/>
</dbReference>
<dbReference type="PROSITE" id="PS51419">
    <property type="entry name" value="RAB"/>
    <property type="match status" value="1"/>
</dbReference>
<dbReference type="InterPro" id="IPR005225">
    <property type="entry name" value="Small_GTP-bd"/>
</dbReference>
<dbReference type="SMART" id="SM00054">
    <property type="entry name" value="EFh"/>
    <property type="match status" value="1"/>
</dbReference>
<proteinExistence type="predicted"/>
<dbReference type="PANTHER" id="PTHR47977">
    <property type="entry name" value="RAS-RELATED PROTEIN RAB"/>
    <property type="match status" value="1"/>
</dbReference>
<protein>
    <submittedName>
        <fullName evidence="7">EF-hand domain-containing protein</fullName>
    </submittedName>
</protein>
<dbReference type="InterPro" id="IPR011992">
    <property type="entry name" value="EF-hand-dom_pair"/>
</dbReference>
<dbReference type="InterPro" id="IPR002048">
    <property type="entry name" value="EF_hand_dom"/>
</dbReference>
<evidence type="ECO:0000313" key="6">
    <source>
        <dbReference type="Proteomes" id="UP000887566"/>
    </source>
</evidence>
<keyword evidence="6" id="KW-1185">Reference proteome</keyword>
<dbReference type="GO" id="GO:0005525">
    <property type="term" value="F:GTP binding"/>
    <property type="evidence" value="ECO:0007669"/>
    <property type="project" value="UniProtKB-KW"/>
</dbReference>
<dbReference type="CDD" id="cd00154">
    <property type="entry name" value="Rab"/>
    <property type="match status" value="1"/>
</dbReference>
<evidence type="ECO:0000256" key="3">
    <source>
        <dbReference type="SAM" id="Coils"/>
    </source>
</evidence>
<reference evidence="7" key="1">
    <citation type="submission" date="2022-11" db="UniProtKB">
        <authorList>
            <consortium name="WormBaseParasite"/>
        </authorList>
    </citation>
    <scope>IDENTIFICATION</scope>
</reference>
<dbReference type="PROSITE" id="PS50222">
    <property type="entry name" value="EF_HAND_2"/>
    <property type="match status" value="1"/>
</dbReference>
<dbReference type="SMART" id="SM00176">
    <property type="entry name" value="RAN"/>
    <property type="match status" value="1"/>
</dbReference>
<feature type="region of interest" description="Disordered" evidence="4">
    <location>
        <begin position="1"/>
        <end position="21"/>
    </location>
</feature>
<evidence type="ECO:0000256" key="4">
    <source>
        <dbReference type="SAM" id="MobiDB-lite"/>
    </source>
</evidence>
<dbReference type="SMART" id="SM00173">
    <property type="entry name" value="RAS"/>
    <property type="match status" value="1"/>
</dbReference>
<dbReference type="Gene3D" id="3.40.50.300">
    <property type="entry name" value="P-loop containing nucleotide triphosphate hydrolases"/>
    <property type="match status" value="1"/>
</dbReference>
<dbReference type="SMART" id="SM00177">
    <property type="entry name" value="ARF"/>
    <property type="match status" value="1"/>
</dbReference>
<dbReference type="Gene3D" id="1.10.238.10">
    <property type="entry name" value="EF-hand"/>
    <property type="match status" value="1"/>
</dbReference>
<evidence type="ECO:0000256" key="2">
    <source>
        <dbReference type="ARBA" id="ARBA00023134"/>
    </source>
</evidence>
<evidence type="ECO:0000259" key="5">
    <source>
        <dbReference type="PROSITE" id="PS50222"/>
    </source>
</evidence>
<organism evidence="6 7">
    <name type="scientific">Plectus sambesii</name>
    <dbReference type="NCBI Taxonomy" id="2011161"/>
    <lineage>
        <taxon>Eukaryota</taxon>
        <taxon>Metazoa</taxon>
        <taxon>Ecdysozoa</taxon>
        <taxon>Nematoda</taxon>
        <taxon>Chromadorea</taxon>
        <taxon>Plectida</taxon>
        <taxon>Plectina</taxon>
        <taxon>Plectoidea</taxon>
        <taxon>Plectidae</taxon>
        <taxon>Plectus</taxon>
    </lineage>
</organism>
<dbReference type="Proteomes" id="UP000887566">
    <property type="component" value="Unplaced"/>
</dbReference>
<dbReference type="SMART" id="SM00175">
    <property type="entry name" value="RAB"/>
    <property type="match status" value="1"/>
</dbReference>
<dbReference type="InterPro" id="IPR027417">
    <property type="entry name" value="P-loop_NTPase"/>
</dbReference>
<dbReference type="FunFam" id="3.40.50.300:FF:001822">
    <property type="entry name" value="RAB family"/>
    <property type="match status" value="1"/>
</dbReference>
<name>A0A914WBB5_9BILA</name>
<feature type="coiled-coil region" evidence="3">
    <location>
        <begin position="206"/>
        <end position="372"/>
    </location>
</feature>
<evidence type="ECO:0000256" key="1">
    <source>
        <dbReference type="ARBA" id="ARBA00022741"/>
    </source>
</evidence>
<evidence type="ECO:0000313" key="7">
    <source>
        <dbReference type="WBParaSite" id="PSAMB.scaffold352size55051.g5142.t1"/>
    </source>
</evidence>
<dbReference type="AlphaFoldDB" id="A0A914WBB5"/>
<keyword evidence="1" id="KW-0547">Nucleotide-binding</keyword>
<dbReference type="InterPro" id="IPR050227">
    <property type="entry name" value="Rab"/>
</dbReference>
<dbReference type="GO" id="GO:0005509">
    <property type="term" value="F:calcium ion binding"/>
    <property type="evidence" value="ECO:0007669"/>
    <property type="project" value="InterPro"/>
</dbReference>
<dbReference type="InterPro" id="IPR001806">
    <property type="entry name" value="Small_GTPase"/>
</dbReference>
<dbReference type="SUPFAM" id="SSF47473">
    <property type="entry name" value="EF-hand"/>
    <property type="match status" value="1"/>
</dbReference>
<keyword evidence="2" id="KW-0342">GTP-binding</keyword>
<dbReference type="GO" id="GO:0003924">
    <property type="term" value="F:GTPase activity"/>
    <property type="evidence" value="ECO:0007669"/>
    <property type="project" value="InterPro"/>
</dbReference>
<feature type="domain" description="EF-hand" evidence="5">
    <location>
        <begin position="61"/>
        <end position="96"/>
    </location>
</feature>
<dbReference type="NCBIfam" id="TIGR00231">
    <property type="entry name" value="small_GTP"/>
    <property type="match status" value="1"/>
</dbReference>
<keyword evidence="3" id="KW-0175">Coiled coil</keyword>
<dbReference type="Pfam" id="PF13499">
    <property type="entry name" value="EF-hand_7"/>
    <property type="match status" value="1"/>
</dbReference>
<dbReference type="PROSITE" id="PS51421">
    <property type="entry name" value="RAS"/>
    <property type="match status" value="1"/>
</dbReference>
<dbReference type="Pfam" id="PF00071">
    <property type="entry name" value="Ras"/>
    <property type="match status" value="1"/>
</dbReference>
<accession>A0A914WBB5</accession>